<dbReference type="InterPro" id="IPR013249">
    <property type="entry name" value="RNA_pol_sigma70_r4_t2"/>
</dbReference>
<keyword evidence="10" id="KW-1185">Reference proteome</keyword>
<organism evidence="9 10">
    <name type="scientific">Dictyobacter formicarum</name>
    <dbReference type="NCBI Taxonomy" id="2778368"/>
    <lineage>
        <taxon>Bacteria</taxon>
        <taxon>Bacillati</taxon>
        <taxon>Chloroflexota</taxon>
        <taxon>Ktedonobacteria</taxon>
        <taxon>Ktedonobacterales</taxon>
        <taxon>Dictyobacteraceae</taxon>
        <taxon>Dictyobacter</taxon>
    </lineage>
</organism>
<evidence type="ECO:0000256" key="1">
    <source>
        <dbReference type="ARBA" id="ARBA00010641"/>
    </source>
</evidence>
<keyword evidence="2" id="KW-0805">Transcription regulation</keyword>
<evidence type="ECO:0000313" key="9">
    <source>
        <dbReference type="EMBL" id="GHO84100.1"/>
    </source>
</evidence>
<dbReference type="PANTHER" id="PTHR43133">
    <property type="entry name" value="RNA POLYMERASE ECF-TYPE SIGMA FACTO"/>
    <property type="match status" value="1"/>
</dbReference>
<dbReference type="RefSeq" id="WP_201361743.1">
    <property type="nucleotide sequence ID" value="NZ_BNJJ01000005.1"/>
</dbReference>
<gene>
    <name evidence="9" type="ORF">KSZ_21060</name>
</gene>
<dbReference type="NCBIfam" id="NF007215">
    <property type="entry name" value="PRK09637.1"/>
    <property type="match status" value="1"/>
</dbReference>
<evidence type="ECO:0000259" key="7">
    <source>
        <dbReference type="Pfam" id="PF04542"/>
    </source>
</evidence>
<dbReference type="NCBIfam" id="TIGR02937">
    <property type="entry name" value="sigma70-ECF"/>
    <property type="match status" value="1"/>
</dbReference>
<dbReference type="NCBIfam" id="TIGR02959">
    <property type="entry name" value="SigZ"/>
    <property type="match status" value="1"/>
</dbReference>
<evidence type="ECO:0000256" key="4">
    <source>
        <dbReference type="ARBA" id="ARBA00023163"/>
    </source>
</evidence>
<dbReference type="InterPro" id="IPR039425">
    <property type="entry name" value="RNA_pol_sigma-70-like"/>
</dbReference>
<evidence type="ECO:0000256" key="6">
    <source>
        <dbReference type="SAM" id="MobiDB-lite"/>
    </source>
</evidence>
<dbReference type="Gene3D" id="1.10.10.10">
    <property type="entry name" value="Winged helix-like DNA-binding domain superfamily/Winged helix DNA-binding domain"/>
    <property type="match status" value="1"/>
</dbReference>
<dbReference type="InterPro" id="IPR014284">
    <property type="entry name" value="RNA_pol_sigma-70_dom"/>
</dbReference>
<dbReference type="Gene3D" id="1.10.1740.10">
    <property type="match status" value="1"/>
</dbReference>
<feature type="domain" description="RNA polymerase sigma factor 70 region 4 type 2" evidence="8">
    <location>
        <begin position="107"/>
        <end position="157"/>
    </location>
</feature>
<name>A0ABQ3VDQ9_9CHLR</name>
<comment type="similarity">
    <text evidence="1">Belongs to the sigma-70 factor family. ECF subfamily.</text>
</comment>
<dbReference type="InterPro" id="IPR014304">
    <property type="entry name" value="RNA_pol_sigma-Z"/>
</dbReference>
<dbReference type="Pfam" id="PF08281">
    <property type="entry name" value="Sigma70_r4_2"/>
    <property type="match status" value="1"/>
</dbReference>
<sequence length="230" mass="26174">MLPEHITTEEVWEAFHHPLLRFIEKRVGDTTSAEDILQEVFLKIHQQIGSLKDIKKLESWIYQITRNAIIDAYRRHKNTMPLDTPEVLELPDALPDDDIVSELFPSIRGMVTSLPAQDRQALILTEYQGLTQKELSERLGISLSGAKSRVQRAREKLKQMLLECCHFELDRRGHVINYQSRCQCCTVDTCCSQTPPLIQVGKEKARPFPTRASTKVKAKGTASTPVPAKQ</sequence>
<evidence type="ECO:0000313" key="10">
    <source>
        <dbReference type="Proteomes" id="UP000635565"/>
    </source>
</evidence>
<dbReference type="PANTHER" id="PTHR43133:SF62">
    <property type="entry name" value="RNA POLYMERASE SIGMA FACTOR SIGZ"/>
    <property type="match status" value="1"/>
</dbReference>
<dbReference type="InterPro" id="IPR007627">
    <property type="entry name" value="RNA_pol_sigma70_r2"/>
</dbReference>
<proteinExistence type="inferred from homology"/>
<keyword evidence="4" id="KW-0804">Transcription</keyword>
<comment type="caution">
    <text evidence="9">The sequence shown here is derived from an EMBL/GenBank/DDBJ whole genome shotgun (WGS) entry which is preliminary data.</text>
</comment>
<evidence type="ECO:0000259" key="8">
    <source>
        <dbReference type="Pfam" id="PF08281"/>
    </source>
</evidence>
<dbReference type="Proteomes" id="UP000635565">
    <property type="component" value="Unassembled WGS sequence"/>
</dbReference>
<feature type="region of interest" description="Disordered" evidence="6">
    <location>
        <begin position="204"/>
        <end position="230"/>
    </location>
</feature>
<keyword evidence="3" id="KW-0731">Sigma factor</keyword>
<dbReference type="EMBL" id="BNJJ01000005">
    <property type="protein sequence ID" value="GHO84100.1"/>
    <property type="molecule type" value="Genomic_DNA"/>
</dbReference>
<protein>
    <recommendedName>
        <fullName evidence="5">RNA polymerase sigma factor SigZ</fullName>
    </recommendedName>
</protein>
<evidence type="ECO:0000256" key="5">
    <source>
        <dbReference type="NCBIfam" id="TIGR02959"/>
    </source>
</evidence>
<dbReference type="InterPro" id="IPR013325">
    <property type="entry name" value="RNA_pol_sigma_r2"/>
</dbReference>
<dbReference type="Pfam" id="PF04542">
    <property type="entry name" value="Sigma70_r2"/>
    <property type="match status" value="1"/>
</dbReference>
<accession>A0ABQ3VDQ9</accession>
<dbReference type="CDD" id="cd06171">
    <property type="entry name" value="Sigma70_r4"/>
    <property type="match status" value="1"/>
</dbReference>
<dbReference type="InterPro" id="IPR013324">
    <property type="entry name" value="RNA_pol_sigma_r3/r4-like"/>
</dbReference>
<reference evidence="9 10" key="1">
    <citation type="journal article" date="2021" name="Int. J. Syst. Evol. Microbiol.">
        <title>Reticulibacter mediterranei gen. nov., sp. nov., within the new family Reticulibacteraceae fam. nov., and Ktedonospora formicarum gen. nov., sp. nov., Ktedonobacter robiniae sp. nov., Dictyobacter formicarum sp. nov. and Dictyobacter arantiisoli sp. nov., belonging to the class Ktedonobacteria.</title>
        <authorList>
            <person name="Yabe S."/>
            <person name="Zheng Y."/>
            <person name="Wang C.M."/>
            <person name="Sakai Y."/>
            <person name="Abe K."/>
            <person name="Yokota A."/>
            <person name="Donadio S."/>
            <person name="Cavaletti L."/>
            <person name="Monciardini P."/>
        </authorList>
    </citation>
    <scope>NUCLEOTIDE SEQUENCE [LARGE SCALE GENOMIC DNA]</scope>
    <source>
        <strain evidence="9 10">SOSP1-9</strain>
    </source>
</reference>
<evidence type="ECO:0000256" key="3">
    <source>
        <dbReference type="ARBA" id="ARBA00023082"/>
    </source>
</evidence>
<feature type="domain" description="RNA polymerase sigma-70 region 2" evidence="7">
    <location>
        <begin position="13"/>
        <end position="78"/>
    </location>
</feature>
<dbReference type="SUPFAM" id="SSF88946">
    <property type="entry name" value="Sigma2 domain of RNA polymerase sigma factors"/>
    <property type="match status" value="1"/>
</dbReference>
<evidence type="ECO:0000256" key="2">
    <source>
        <dbReference type="ARBA" id="ARBA00023015"/>
    </source>
</evidence>
<dbReference type="InterPro" id="IPR036388">
    <property type="entry name" value="WH-like_DNA-bd_sf"/>
</dbReference>
<dbReference type="SUPFAM" id="SSF88659">
    <property type="entry name" value="Sigma3 and sigma4 domains of RNA polymerase sigma factors"/>
    <property type="match status" value="1"/>
</dbReference>